<feature type="compositionally biased region" description="Basic and acidic residues" evidence="1">
    <location>
        <begin position="240"/>
        <end position="257"/>
    </location>
</feature>
<evidence type="ECO:0000256" key="1">
    <source>
        <dbReference type="SAM" id="MobiDB-lite"/>
    </source>
</evidence>
<dbReference type="Pfam" id="PF13095">
    <property type="entry name" value="FTA2"/>
    <property type="match status" value="1"/>
</dbReference>
<dbReference type="AlphaFoldDB" id="A0A9P8ZS06"/>
<feature type="region of interest" description="Disordered" evidence="1">
    <location>
        <begin position="239"/>
        <end position="268"/>
    </location>
</feature>
<gene>
    <name evidence="2" type="ORF">BKA67DRAFT_404148</name>
</gene>
<dbReference type="RefSeq" id="XP_045954557.1">
    <property type="nucleotide sequence ID" value="XM_046096715.1"/>
</dbReference>
<comment type="caution">
    <text evidence="2">The sequence shown here is derived from an EMBL/GenBank/DDBJ whole genome shotgun (WGS) entry which is preliminary data.</text>
</comment>
<dbReference type="EMBL" id="JAGPXC010000008">
    <property type="protein sequence ID" value="KAH6648045.1"/>
    <property type="molecule type" value="Genomic_DNA"/>
</dbReference>
<reference evidence="2" key="1">
    <citation type="journal article" date="2021" name="Nat. Commun.">
        <title>Genetic determinants of endophytism in the Arabidopsis root mycobiome.</title>
        <authorList>
            <person name="Mesny F."/>
            <person name="Miyauchi S."/>
            <person name="Thiergart T."/>
            <person name="Pickel B."/>
            <person name="Atanasova L."/>
            <person name="Karlsson M."/>
            <person name="Huettel B."/>
            <person name="Barry K.W."/>
            <person name="Haridas S."/>
            <person name="Chen C."/>
            <person name="Bauer D."/>
            <person name="Andreopoulos W."/>
            <person name="Pangilinan J."/>
            <person name="LaButti K."/>
            <person name="Riley R."/>
            <person name="Lipzen A."/>
            <person name="Clum A."/>
            <person name="Drula E."/>
            <person name="Henrissat B."/>
            <person name="Kohler A."/>
            <person name="Grigoriev I.V."/>
            <person name="Martin F.M."/>
            <person name="Hacquard S."/>
        </authorList>
    </citation>
    <scope>NUCLEOTIDE SEQUENCE</scope>
    <source>
        <strain evidence="2">MPI-SDFR-AT-0073</strain>
    </source>
</reference>
<organism evidence="2 3">
    <name type="scientific">Truncatella angustata</name>
    <dbReference type="NCBI Taxonomy" id="152316"/>
    <lineage>
        <taxon>Eukaryota</taxon>
        <taxon>Fungi</taxon>
        <taxon>Dikarya</taxon>
        <taxon>Ascomycota</taxon>
        <taxon>Pezizomycotina</taxon>
        <taxon>Sordariomycetes</taxon>
        <taxon>Xylariomycetidae</taxon>
        <taxon>Amphisphaeriales</taxon>
        <taxon>Sporocadaceae</taxon>
        <taxon>Truncatella</taxon>
    </lineage>
</organism>
<dbReference type="Proteomes" id="UP000758603">
    <property type="component" value="Unassembled WGS sequence"/>
</dbReference>
<evidence type="ECO:0000313" key="2">
    <source>
        <dbReference type="EMBL" id="KAH6648045.1"/>
    </source>
</evidence>
<name>A0A9P8ZS06_9PEZI</name>
<proteinExistence type="predicted"/>
<keyword evidence="3" id="KW-1185">Reference proteome</keyword>
<dbReference type="InterPro" id="IPR025213">
    <property type="entry name" value="Sim4_Fta2"/>
</dbReference>
<dbReference type="GeneID" id="70125607"/>
<dbReference type="OrthoDB" id="3432781at2759"/>
<accession>A0A9P8ZS06</accession>
<sequence>MIPLPDAKGPRLRPFLRQIDDIQFLRLLSSNEQYSNEVPHSRVFYVRIADQSYALKVFNFFSLEEIRPFVPFGEHLLRNKDKIIRDQLDPFFAECRAFGRLVEEGRDDELAVRCYGYTLLPETVERQIQTQFGITDWNRGDEDEEQPLRAIVKGYIRYKTPFNRKPFAVMRKRIEELNDLGIYNMDIRKENYLGGRLFDFSIAITAPHLRFWTKLRFQDAIQADMKYDLECLNEIAEEVEQQRGDDSRGSQRYDLRPRSNCNQHKKSP</sequence>
<protein>
    <submittedName>
        <fullName evidence="2">Kinetochore Sim4 complex subunit FTA2-domain-containing protein</fullName>
    </submittedName>
</protein>
<evidence type="ECO:0000313" key="3">
    <source>
        <dbReference type="Proteomes" id="UP000758603"/>
    </source>
</evidence>